<dbReference type="Proteomes" id="UP000662821">
    <property type="component" value="Chromosome"/>
</dbReference>
<protein>
    <submittedName>
        <fullName evidence="1">Uncharacterized protein</fullName>
    </submittedName>
</protein>
<reference evidence="1 2" key="1">
    <citation type="submission" date="2021-03" db="EMBL/GenBank/DDBJ databases">
        <title>Draft genome sequence of Janthinobacterium sp. strain PLB02 isolated from infected primmorphs (Lubomirskia baicalensis).</title>
        <authorList>
            <person name="Chernogor L.I."/>
            <person name="Belikov S.I."/>
            <person name="Petrushin I.S."/>
        </authorList>
    </citation>
    <scope>NUCLEOTIDE SEQUENCE [LARGE SCALE GENOMIC DNA]</scope>
    <source>
        <strain evidence="1 2">PLB02</strain>
    </source>
</reference>
<organism evidence="1 2">
    <name type="scientific">Janthinobacterium lividum</name>
    <dbReference type="NCBI Taxonomy" id="29581"/>
    <lineage>
        <taxon>Bacteria</taxon>
        <taxon>Pseudomonadati</taxon>
        <taxon>Pseudomonadota</taxon>
        <taxon>Betaproteobacteria</taxon>
        <taxon>Burkholderiales</taxon>
        <taxon>Oxalobacteraceae</taxon>
        <taxon>Janthinobacterium</taxon>
    </lineage>
</organism>
<dbReference type="AlphaFoldDB" id="A0AAJ4MVL4"/>
<evidence type="ECO:0000313" key="2">
    <source>
        <dbReference type="Proteomes" id="UP000662821"/>
    </source>
</evidence>
<sequence length="202" mass="21048">MINNDSIDALEQAAPLSAAASPQHMAVPDGWKPIASAPRDGSNIIIRFGEDGVSQAKYIAGLPFPWQFIDTNDGVTWLINHAKDAPGGPSHWIPLPSKAAPTCAADGARPTLTVPMTQFLTDVTTAAGLLAGGRADKGLAKRIGAFAFDLRRTHFPAPATPGLSAEAILDLGREVGILGPISDGNVVKFARAVLSATKGYTE</sequence>
<gene>
    <name evidence="1" type="ORF">J3P46_08630</name>
</gene>
<accession>A0AAJ4MVL4</accession>
<dbReference type="RefSeq" id="WP_151093352.1">
    <property type="nucleotide sequence ID" value="NZ_CP071520.1"/>
</dbReference>
<proteinExistence type="predicted"/>
<evidence type="ECO:0000313" key="1">
    <source>
        <dbReference type="EMBL" id="QSX97960.1"/>
    </source>
</evidence>
<dbReference type="EMBL" id="CP071520">
    <property type="protein sequence ID" value="QSX97960.1"/>
    <property type="molecule type" value="Genomic_DNA"/>
</dbReference>
<name>A0AAJ4MVL4_9BURK</name>